<sequence>MPQVHADNQVKPTHAEYEALYPDADCGTVTHAVYRAEQGFEVTTLPAFLPAANACTHATGHTLHHFGAEQAELGTDHAIGADDIDRELSPVTPTGNQPGDAVAMADRLFALFTAMPHEQLAFVEASCS</sequence>
<organism evidence="1 2">
    <name type="scientific">Streptomyces zagrosensis</name>
    <dbReference type="NCBI Taxonomy" id="1042984"/>
    <lineage>
        <taxon>Bacteria</taxon>
        <taxon>Bacillati</taxon>
        <taxon>Actinomycetota</taxon>
        <taxon>Actinomycetes</taxon>
        <taxon>Kitasatosporales</taxon>
        <taxon>Streptomycetaceae</taxon>
        <taxon>Streptomyces</taxon>
    </lineage>
</organism>
<dbReference type="EMBL" id="JACHJL010000001">
    <property type="protein sequence ID" value="MBB5933128.1"/>
    <property type="molecule type" value="Genomic_DNA"/>
</dbReference>
<name>A0A7W9Q3U9_9ACTN</name>
<gene>
    <name evidence="1" type="ORF">FHS42_000146</name>
</gene>
<proteinExistence type="predicted"/>
<comment type="caution">
    <text evidence="1">The sequence shown here is derived from an EMBL/GenBank/DDBJ whole genome shotgun (WGS) entry which is preliminary data.</text>
</comment>
<keyword evidence="2" id="KW-1185">Reference proteome</keyword>
<dbReference type="RefSeq" id="WP_184568509.1">
    <property type="nucleotide sequence ID" value="NZ_JACHJL010000001.1"/>
</dbReference>
<evidence type="ECO:0000313" key="2">
    <source>
        <dbReference type="Proteomes" id="UP000588098"/>
    </source>
</evidence>
<dbReference type="AlphaFoldDB" id="A0A7W9Q3U9"/>
<reference evidence="1 2" key="1">
    <citation type="submission" date="2020-08" db="EMBL/GenBank/DDBJ databases">
        <title>Genomic Encyclopedia of Type Strains, Phase III (KMG-III): the genomes of soil and plant-associated and newly described type strains.</title>
        <authorList>
            <person name="Whitman W."/>
        </authorList>
    </citation>
    <scope>NUCLEOTIDE SEQUENCE [LARGE SCALE GENOMIC DNA]</scope>
    <source>
        <strain evidence="1 2">CECT 8305</strain>
    </source>
</reference>
<evidence type="ECO:0000313" key="1">
    <source>
        <dbReference type="EMBL" id="MBB5933128.1"/>
    </source>
</evidence>
<accession>A0A7W9Q3U9</accession>
<dbReference type="Proteomes" id="UP000588098">
    <property type="component" value="Unassembled WGS sequence"/>
</dbReference>
<protein>
    <submittedName>
        <fullName evidence="1">Uncharacterized protein</fullName>
    </submittedName>
</protein>